<dbReference type="InterPro" id="IPR016181">
    <property type="entry name" value="Acyl_CoA_acyltransferase"/>
</dbReference>
<evidence type="ECO:0000259" key="3">
    <source>
        <dbReference type="PROSITE" id="PS51186"/>
    </source>
</evidence>
<keyword evidence="1" id="KW-0808">Transferase</keyword>
<organism evidence="4 5">
    <name type="scientific">Rhizopus oryzae</name>
    <name type="common">Mucormycosis agent</name>
    <name type="synonym">Rhizopus arrhizus var. delemar</name>
    <dbReference type="NCBI Taxonomy" id="64495"/>
    <lineage>
        <taxon>Eukaryota</taxon>
        <taxon>Fungi</taxon>
        <taxon>Fungi incertae sedis</taxon>
        <taxon>Mucoromycota</taxon>
        <taxon>Mucoromycotina</taxon>
        <taxon>Mucoromycetes</taxon>
        <taxon>Mucorales</taxon>
        <taxon>Mucorineae</taxon>
        <taxon>Rhizopodaceae</taxon>
        <taxon>Rhizopus</taxon>
    </lineage>
</organism>
<evidence type="ECO:0000313" key="5">
    <source>
        <dbReference type="Proteomes" id="UP000717996"/>
    </source>
</evidence>
<dbReference type="AlphaFoldDB" id="A0A9P7C4T7"/>
<dbReference type="PROSITE" id="PS51186">
    <property type="entry name" value="GNAT"/>
    <property type="match status" value="1"/>
</dbReference>
<evidence type="ECO:0000256" key="1">
    <source>
        <dbReference type="ARBA" id="ARBA00022679"/>
    </source>
</evidence>
<dbReference type="InterPro" id="IPR051556">
    <property type="entry name" value="N-term/lysine_N-AcTrnsfr"/>
</dbReference>
<dbReference type="InterPro" id="IPR000182">
    <property type="entry name" value="GNAT_dom"/>
</dbReference>
<dbReference type="PANTHER" id="PTHR42919">
    <property type="entry name" value="N-ALPHA-ACETYLTRANSFERASE"/>
    <property type="match status" value="1"/>
</dbReference>
<gene>
    <name evidence="4" type="ORF">G6F51_010985</name>
</gene>
<keyword evidence="2" id="KW-0012">Acyltransferase</keyword>
<feature type="domain" description="N-acetyltransferase" evidence="3">
    <location>
        <begin position="9"/>
        <end position="163"/>
    </location>
</feature>
<dbReference type="Pfam" id="PF00583">
    <property type="entry name" value="Acetyltransf_1"/>
    <property type="match status" value="1"/>
</dbReference>
<dbReference type="GO" id="GO:0031415">
    <property type="term" value="C:NatA complex"/>
    <property type="evidence" value="ECO:0007669"/>
    <property type="project" value="TreeGrafter"/>
</dbReference>
<dbReference type="GO" id="GO:0016747">
    <property type="term" value="F:acyltransferase activity, transferring groups other than amino-acyl groups"/>
    <property type="evidence" value="ECO:0007669"/>
    <property type="project" value="InterPro"/>
</dbReference>
<dbReference type="Gene3D" id="3.40.630.30">
    <property type="match status" value="1"/>
</dbReference>
<name>A0A9P7C4T7_RHIOR</name>
<dbReference type="PANTHER" id="PTHR42919:SF8">
    <property type="entry name" value="N-ALPHA-ACETYLTRANSFERASE 50"/>
    <property type="match status" value="1"/>
</dbReference>
<evidence type="ECO:0000256" key="2">
    <source>
        <dbReference type="ARBA" id="ARBA00023315"/>
    </source>
</evidence>
<sequence length="169" mass="19414">MLVPISPRASLVDVTSDTLPALIELHKIIFPVTYGVKFFEYVLNSGDLAKLIYYDNYCVGVICCRLEKVPYDDYTARLYMMTLGVLKNYRNLGLGSILIEYIMSVASRTTSPLITSVYLHAQTVNEKAIRFYMRNGFQIEAIVHDYYKLNENRDAYVLSRPVFHFNQTG</sequence>
<dbReference type="GO" id="GO:0007064">
    <property type="term" value="P:mitotic sister chromatid cohesion"/>
    <property type="evidence" value="ECO:0007669"/>
    <property type="project" value="TreeGrafter"/>
</dbReference>
<evidence type="ECO:0000313" key="4">
    <source>
        <dbReference type="EMBL" id="KAG1536414.1"/>
    </source>
</evidence>
<comment type="caution">
    <text evidence="4">The sequence shown here is derived from an EMBL/GenBank/DDBJ whole genome shotgun (WGS) entry which is preliminary data.</text>
</comment>
<protein>
    <recommendedName>
        <fullName evidence="3">N-acetyltransferase domain-containing protein</fullName>
    </recommendedName>
</protein>
<proteinExistence type="predicted"/>
<dbReference type="EMBL" id="JAANIT010002448">
    <property type="protein sequence ID" value="KAG1536414.1"/>
    <property type="molecule type" value="Genomic_DNA"/>
</dbReference>
<dbReference type="Proteomes" id="UP000717996">
    <property type="component" value="Unassembled WGS sequence"/>
</dbReference>
<dbReference type="CDD" id="cd04301">
    <property type="entry name" value="NAT_SF"/>
    <property type="match status" value="1"/>
</dbReference>
<dbReference type="OrthoDB" id="47374at2759"/>
<dbReference type="SUPFAM" id="SSF55729">
    <property type="entry name" value="Acyl-CoA N-acyltransferases (Nat)"/>
    <property type="match status" value="1"/>
</dbReference>
<accession>A0A9P7C4T7</accession>
<reference evidence="4" key="1">
    <citation type="journal article" date="2020" name="Microb. Genom.">
        <title>Genetic diversity of clinical and environmental Mucorales isolates obtained from an investigation of mucormycosis cases among solid organ transplant recipients.</title>
        <authorList>
            <person name="Nguyen M.H."/>
            <person name="Kaul D."/>
            <person name="Muto C."/>
            <person name="Cheng S.J."/>
            <person name="Richter R.A."/>
            <person name="Bruno V.M."/>
            <person name="Liu G."/>
            <person name="Beyhan S."/>
            <person name="Sundermann A.J."/>
            <person name="Mounaud S."/>
            <person name="Pasculle A.W."/>
            <person name="Nierman W.C."/>
            <person name="Driscoll E."/>
            <person name="Cumbie R."/>
            <person name="Clancy C.J."/>
            <person name="Dupont C.L."/>
        </authorList>
    </citation>
    <scope>NUCLEOTIDE SEQUENCE</scope>
    <source>
        <strain evidence="4">GL16</strain>
    </source>
</reference>